<proteinExistence type="predicted"/>
<dbReference type="EMBL" id="BTGC01000008">
    <property type="protein sequence ID" value="GMM52673.1"/>
    <property type="molecule type" value="Genomic_DNA"/>
</dbReference>
<evidence type="ECO:0000313" key="1">
    <source>
        <dbReference type="EMBL" id="GMM52673.1"/>
    </source>
</evidence>
<gene>
    <name evidence="1" type="ORF">DASB73_036360</name>
</gene>
<comment type="caution">
    <text evidence="1">The sequence shown here is derived from an EMBL/GenBank/DDBJ whole genome shotgun (WGS) entry which is preliminary data.</text>
</comment>
<protein>
    <submittedName>
        <fullName evidence="1">Uncharacterized protein</fullName>
    </submittedName>
</protein>
<name>A0AAV5RND4_STABA</name>
<organism evidence="1 2">
    <name type="scientific">Starmerella bacillaris</name>
    <name type="common">Yeast</name>
    <name type="synonym">Candida zemplinina</name>
    <dbReference type="NCBI Taxonomy" id="1247836"/>
    <lineage>
        <taxon>Eukaryota</taxon>
        <taxon>Fungi</taxon>
        <taxon>Dikarya</taxon>
        <taxon>Ascomycota</taxon>
        <taxon>Saccharomycotina</taxon>
        <taxon>Dipodascomycetes</taxon>
        <taxon>Dipodascales</taxon>
        <taxon>Trichomonascaceae</taxon>
        <taxon>Starmerella</taxon>
    </lineage>
</organism>
<evidence type="ECO:0000313" key="2">
    <source>
        <dbReference type="Proteomes" id="UP001362899"/>
    </source>
</evidence>
<reference evidence="1 2" key="1">
    <citation type="journal article" date="2023" name="Elife">
        <title>Identification of key yeast species and microbe-microbe interactions impacting larval growth of Drosophila in the wild.</title>
        <authorList>
            <person name="Mure A."/>
            <person name="Sugiura Y."/>
            <person name="Maeda R."/>
            <person name="Honda K."/>
            <person name="Sakurai N."/>
            <person name="Takahashi Y."/>
            <person name="Watada M."/>
            <person name="Katoh T."/>
            <person name="Gotoh A."/>
            <person name="Gotoh Y."/>
            <person name="Taniguchi I."/>
            <person name="Nakamura K."/>
            <person name="Hayashi T."/>
            <person name="Katayama T."/>
            <person name="Uemura T."/>
            <person name="Hattori Y."/>
        </authorList>
    </citation>
    <scope>NUCLEOTIDE SEQUENCE [LARGE SCALE GENOMIC DNA]</scope>
    <source>
        <strain evidence="1 2">SB-73</strain>
    </source>
</reference>
<accession>A0AAV5RND4</accession>
<sequence>MTDEELADYLNNVDEYLKLKTKASNMWKSAYLDLSKARLSFPCSSSDYDPNEEACVTVDDASNVTIDENAQGPILKPWAPSSLKNSRKAFLSALGAEIECYKMIQKYKLRST</sequence>
<keyword evidence="2" id="KW-1185">Reference proteome</keyword>
<dbReference type="Proteomes" id="UP001362899">
    <property type="component" value="Unassembled WGS sequence"/>
</dbReference>
<dbReference type="AlphaFoldDB" id="A0AAV5RND4"/>